<dbReference type="Pfam" id="PF26308">
    <property type="entry name" value="YopA_M"/>
    <property type="match status" value="1"/>
</dbReference>
<dbReference type="eggNOG" id="ENOG5031SN4">
    <property type="taxonomic scope" value="Bacteria"/>
</dbReference>
<evidence type="ECO:0000313" key="2">
    <source>
        <dbReference type="EMBL" id="EFM65105.1"/>
    </source>
</evidence>
<accession>E0E1Y5</accession>
<name>E0E1Y5_9FIRM</name>
<gene>
    <name evidence="2" type="ORF">HMPREF0634_1169</name>
</gene>
<dbReference type="Proteomes" id="UP000003244">
    <property type="component" value="Unassembled WGS sequence"/>
</dbReference>
<evidence type="ECO:0000259" key="1">
    <source>
        <dbReference type="Pfam" id="PF26308"/>
    </source>
</evidence>
<dbReference type="STRING" id="596315.HMPREF0634_1169"/>
<comment type="caution">
    <text evidence="2">The sequence shown here is derived from an EMBL/GenBank/DDBJ whole genome shotgun (WGS) entry which is preliminary data.</text>
</comment>
<evidence type="ECO:0000313" key="3">
    <source>
        <dbReference type="Proteomes" id="UP000003244"/>
    </source>
</evidence>
<organism evidence="2 3">
    <name type="scientific">Peptostreptococcus stomatis DSM 17678</name>
    <dbReference type="NCBI Taxonomy" id="596315"/>
    <lineage>
        <taxon>Bacteria</taxon>
        <taxon>Bacillati</taxon>
        <taxon>Bacillota</taxon>
        <taxon>Clostridia</taxon>
        <taxon>Peptostreptococcales</taxon>
        <taxon>Peptostreptococcaceae</taxon>
        <taxon>Peptostreptococcus</taxon>
    </lineage>
</organism>
<proteinExistence type="predicted"/>
<reference evidence="2 3" key="1">
    <citation type="submission" date="2010-08" db="EMBL/GenBank/DDBJ databases">
        <authorList>
            <person name="Harkins D.M."/>
            <person name="Madupu R."/>
            <person name="Durkin A.S."/>
            <person name="Torralba M."/>
            <person name="Methe B."/>
            <person name="Sutton G.G."/>
            <person name="Nelson K.E."/>
        </authorList>
    </citation>
    <scope>NUCLEOTIDE SEQUENCE [LARGE SCALE GENOMIC DNA]</scope>
    <source>
        <strain evidence="2 3">DSM 17678</strain>
    </source>
</reference>
<feature type="domain" description="YopA central" evidence="1">
    <location>
        <begin position="115"/>
        <end position="249"/>
    </location>
</feature>
<dbReference type="InterPro" id="IPR058684">
    <property type="entry name" value="YopA_M"/>
</dbReference>
<keyword evidence="3" id="KW-1185">Reference proteome</keyword>
<dbReference type="AlphaFoldDB" id="E0E1Y5"/>
<dbReference type="EMBL" id="ADGQ01000027">
    <property type="protein sequence ID" value="EFM65105.1"/>
    <property type="molecule type" value="Genomic_DNA"/>
</dbReference>
<protein>
    <recommendedName>
        <fullName evidence="1">YopA central domain-containing protein</fullName>
    </recommendedName>
</protein>
<sequence>MEGDRILNIINESFISIYDNNDINEDFVIYQGRFYIYGTYDIKCQGTVYYKISDPVAINFRASVYRYETISDYIDDLSMEKISIEIPGYKVINAEITQTANGELYGYINDILIKSKDTDVDYLQFDILNMDKIPGKLVNHGDLVYAARVEFDVNEYTIVIDKSYKYNKEMHNNLVSKTGNIITHTGRIYKKDGSKVKTKRLRYFLNNLSTALSFLCGRYINIVNAFGYRGGKNTYREWCKNYSSDYRFVFNWTSTISNYHNIEKYLSLMCKKLEDTYYSVAIDNTVDWYLGALNGNNIDNNIISIQTALEMLSYVVLVEMKAVYNPIEYDKNPAKQNIRMLLKECNLDTSIDRIDQFSLDLVGHFKDGVDLITYYRNRVVHPSKSKHNNKLEFEDMWNITLLGINYIELVILYLINYRGEYTDRFRDLSFGQVNLVPWARN</sequence>